<comment type="subcellular location">
    <subcellularLocation>
        <location evidence="1">Cell membrane</location>
        <topology evidence="1">Multi-pass membrane protein</topology>
    </subcellularLocation>
</comment>
<feature type="transmembrane region" description="Helical" evidence="8">
    <location>
        <begin position="265"/>
        <end position="283"/>
    </location>
</feature>
<feature type="transmembrane region" description="Helical" evidence="8">
    <location>
        <begin position="476"/>
        <end position="495"/>
    </location>
</feature>
<feature type="transmembrane region" description="Helical" evidence="8">
    <location>
        <begin position="7"/>
        <end position="30"/>
    </location>
</feature>
<proteinExistence type="predicted"/>
<keyword evidence="3" id="KW-0328">Glycosyltransferase</keyword>
<keyword evidence="7 8" id="KW-0472">Membrane</keyword>
<feature type="domain" description="Glycosyltransferase RgtA/B/C/D-like" evidence="9">
    <location>
        <begin position="131"/>
        <end position="277"/>
    </location>
</feature>
<keyword evidence="6 8" id="KW-1133">Transmembrane helix</keyword>
<gene>
    <name evidence="10" type="ORF">JHL18_09445</name>
</gene>
<evidence type="ECO:0000256" key="1">
    <source>
        <dbReference type="ARBA" id="ARBA00004651"/>
    </source>
</evidence>
<keyword evidence="2" id="KW-1003">Cell membrane</keyword>
<evidence type="ECO:0000256" key="6">
    <source>
        <dbReference type="ARBA" id="ARBA00022989"/>
    </source>
</evidence>
<evidence type="ECO:0000256" key="3">
    <source>
        <dbReference type="ARBA" id="ARBA00022676"/>
    </source>
</evidence>
<feature type="transmembrane region" description="Helical" evidence="8">
    <location>
        <begin position="227"/>
        <end position="253"/>
    </location>
</feature>
<dbReference type="EMBL" id="JAENHN010000028">
    <property type="protein sequence ID" value="MBK1810859.1"/>
    <property type="molecule type" value="Genomic_DNA"/>
</dbReference>
<feature type="transmembrane region" description="Helical" evidence="8">
    <location>
        <begin position="66"/>
        <end position="85"/>
    </location>
</feature>
<feature type="transmembrane region" description="Helical" evidence="8">
    <location>
        <begin position="531"/>
        <end position="552"/>
    </location>
</feature>
<dbReference type="RefSeq" id="WP_200268501.1">
    <property type="nucleotide sequence ID" value="NZ_JAENHN010000028.1"/>
</dbReference>
<reference evidence="11" key="1">
    <citation type="submission" date="2021-01" db="EMBL/GenBank/DDBJ databases">
        <title>Genome public.</title>
        <authorList>
            <person name="Liu C."/>
            <person name="Sun Q."/>
        </authorList>
    </citation>
    <scope>NUCLEOTIDE SEQUENCE [LARGE SCALE GENOMIC DNA]</scope>
    <source>
        <strain evidence="11">YIM B02505</strain>
    </source>
</reference>
<feature type="transmembrane region" description="Helical" evidence="8">
    <location>
        <begin position="136"/>
        <end position="162"/>
    </location>
</feature>
<keyword evidence="11" id="KW-1185">Reference proteome</keyword>
<dbReference type="Pfam" id="PF13231">
    <property type="entry name" value="PMT_2"/>
    <property type="match status" value="1"/>
</dbReference>
<evidence type="ECO:0000256" key="7">
    <source>
        <dbReference type="ARBA" id="ARBA00023136"/>
    </source>
</evidence>
<evidence type="ECO:0000313" key="11">
    <source>
        <dbReference type="Proteomes" id="UP000596739"/>
    </source>
</evidence>
<feature type="transmembrane region" description="Helical" evidence="8">
    <location>
        <begin position="36"/>
        <end position="54"/>
    </location>
</feature>
<feature type="transmembrane region" description="Helical" evidence="8">
    <location>
        <begin position="394"/>
        <end position="412"/>
    </location>
</feature>
<dbReference type="InterPro" id="IPR050297">
    <property type="entry name" value="LipidA_mod_glycosyltrf_83"/>
</dbReference>
<evidence type="ECO:0000256" key="8">
    <source>
        <dbReference type="SAM" id="Phobius"/>
    </source>
</evidence>
<evidence type="ECO:0000259" key="9">
    <source>
        <dbReference type="Pfam" id="PF13231"/>
    </source>
</evidence>
<comment type="caution">
    <text evidence="10">The sequence shown here is derived from an EMBL/GenBank/DDBJ whole genome shotgun (WGS) entry which is preliminary data.</text>
</comment>
<name>A0ABS1END6_9CLOT</name>
<dbReference type="InterPro" id="IPR038731">
    <property type="entry name" value="RgtA/B/C-like"/>
</dbReference>
<evidence type="ECO:0000313" key="10">
    <source>
        <dbReference type="EMBL" id="MBK1810859.1"/>
    </source>
</evidence>
<accession>A0ABS1END6</accession>
<keyword evidence="5 8" id="KW-0812">Transmembrane</keyword>
<dbReference type="Proteomes" id="UP000596739">
    <property type="component" value="Unassembled WGS sequence"/>
</dbReference>
<feature type="transmembrane region" description="Helical" evidence="8">
    <location>
        <begin position="501"/>
        <end position="519"/>
    </location>
</feature>
<keyword evidence="4" id="KW-0808">Transferase</keyword>
<protein>
    <submittedName>
        <fullName evidence="10">Glycosyltransferase family 39 protein</fullName>
    </submittedName>
</protein>
<evidence type="ECO:0000256" key="4">
    <source>
        <dbReference type="ARBA" id="ARBA00022679"/>
    </source>
</evidence>
<sequence>MVGFSKFVLVSLRIIFFPIIIVATILLAMYIKKDMYLFAIVVMGLMILLGFVLYQMIKKGCSKKTILIFIFLVGFVLRLSWALSIDNKPISDFNRAYIVAGDFLDGNLSGFQGTHYIARFPHLTGLVLYFALFRSIFTYPLVALKVVNVILSSINIIITYGICRVIFKNDVKKAYYGAFLTALYPPLVIYTGVFCTENMAIPFYLLSLYTFILGLDRDKKYIVASGFLLMIGHFFRAVGQVMIVAYFMMIFIYTKEIWLVKIKKSLLLVLAFIIPFLSINSILRYEGITQYDLWKGSETAWTSVLKGTNQDSWGRWNHEDAIMFDKYEDDNEALAKACKEEIKRRITTTPVGKLAIFYLRKFSFQWREGDFSASYWAVLGVDGGRITINTEERGALLFQVFYLVLLILSYLSLYNKRSHNENPLVIIFYVIFCGYSLLYLITESQDRYSFIACWLMIFMTLNNSEETIVIGQRNDIVSGVFNGIIIPMASFYILASLKVNNVLSISLGYLIGGIVQFVLSKKNFKSIKLDINTSLIPLISVVISMIVGSVMISINNTYSFVRDGIVPIPIAIIVTLINYLLRVFLIKERGIDYDQKVSKHQEQL</sequence>
<organism evidence="10 11">
    <name type="scientific">Clostridium yunnanense</name>
    <dbReference type="NCBI Taxonomy" id="2800325"/>
    <lineage>
        <taxon>Bacteria</taxon>
        <taxon>Bacillati</taxon>
        <taxon>Bacillota</taxon>
        <taxon>Clostridia</taxon>
        <taxon>Eubacteriales</taxon>
        <taxon>Clostridiaceae</taxon>
        <taxon>Clostridium</taxon>
    </lineage>
</organism>
<dbReference type="PANTHER" id="PTHR33908:SF11">
    <property type="entry name" value="MEMBRANE PROTEIN"/>
    <property type="match status" value="1"/>
</dbReference>
<evidence type="ECO:0000256" key="2">
    <source>
        <dbReference type="ARBA" id="ARBA00022475"/>
    </source>
</evidence>
<feature type="transmembrane region" description="Helical" evidence="8">
    <location>
        <begin position="564"/>
        <end position="581"/>
    </location>
</feature>
<evidence type="ECO:0000256" key="5">
    <source>
        <dbReference type="ARBA" id="ARBA00022692"/>
    </source>
</evidence>
<feature type="transmembrane region" description="Helical" evidence="8">
    <location>
        <begin position="424"/>
        <end position="442"/>
    </location>
</feature>
<dbReference type="PANTHER" id="PTHR33908">
    <property type="entry name" value="MANNOSYLTRANSFERASE YKCB-RELATED"/>
    <property type="match status" value="1"/>
</dbReference>